<dbReference type="Pfam" id="PF13238">
    <property type="entry name" value="AAA_18"/>
    <property type="match status" value="1"/>
</dbReference>
<proteinExistence type="predicted"/>
<accession>A0A1E4TRX4</accession>
<organism evidence="1 2">
    <name type="scientific">Pachysolen tannophilus NRRL Y-2460</name>
    <dbReference type="NCBI Taxonomy" id="669874"/>
    <lineage>
        <taxon>Eukaryota</taxon>
        <taxon>Fungi</taxon>
        <taxon>Dikarya</taxon>
        <taxon>Ascomycota</taxon>
        <taxon>Saccharomycotina</taxon>
        <taxon>Pichiomycetes</taxon>
        <taxon>Pachysolenaceae</taxon>
        <taxon>Pachysolen</taxon>
    </lineage>
</organism>
<evidence type="ECO:0000313" key="2">
    <source>
        <dbReference type="Proteomes" id="UP000094236"/>
    </source>
</evidence>
<keyword evidence="2" id="KW-1185">Reference proteome</keyword>
<dbReference type="SUPFAM" id="SSF52540">
    <property type="entry name" value="P-loop containing nucleoside triphosphate hydrolases"/>
    <property type="match status" value="1"/>
</dbReference>
<dbReference type="Gene3D" id="3.40.50.300">
    <property type="entry name" value="P-loop containing nucleotide triphosphate hydrolases"/>
    <property type="match status" value="1"/>
</dbReference>
<evidence type="ECO:0000313" key="1">
    <source>
        <dbReference type="EMBL" id="ODV94487.1"/>
    </source>
</evidence>
<dbReference type="EMBL" id="KV454016">
    <property type="protein sequence ID" value="ODV94487.1"/>
    <property type="molecule type" value="Genomic_DNA"/>
</dbReference>
<dbReference type="STRING" id="669874.A0A1E4TRX4"/>
<gene>
    <name evidence="1" type="ORF">PACTADRAFT_35286</name>
</gene>
<dbReference type="AlphaFoldDB" id="A0A1E4TRX4"/>
<reference evidence="2" key="1">
    <citation type="submission" date="2016-05" db="EMBL/GenBank/DDBJ databases">
        <title>Comparative genomics of biotechnologically important yeasts.</title>
        <authorList>
            <consortium name="DOE Joint Genome Institute"/>
            <person name="Riley R."/>
            <person name="Haridas S."/>
            <person name="Wolfe K.H."/>
            <person name="Lopes M.R."/>
            <person name="Hittinger C.T."/>
            <person name="Goker M."/>
            <person name="Salamov A."/>
            <person name="Wisecaver J."/>
            <person name="Long T.M."/>
            <person name="Aerts A.L."/>
            <person name="Barry K."/>
            <person name="Choi C."/>
            <person name="Clum A."/>
            <person name="Coughlan A.Y."/>
            <person name="Deshpande S."/>
            <person name="Douglass A.P."/>
            <person name="Hanson S.J."/>
            <person name="Klenk H.-P."/>
            <person name="Labutti K."/>
            <person name="Lapidus A."/>
            <person name="Lindquist E."/>
            <person name="Lipzen A."/>
            <person name="Meier-Kolthoff J.P."/>
            <person name="Ohm R.A."/>
            <person name="Otillar R.P."/>
            <person name="Pangilinan J."/>
            <person name="Peng Y."/>
            <person name="Rokas A."/>
            <person name="Rosa C.A."/>
            <person name="Scheuner C."/>
            <person name="Sibirny A.A."/>
            <person name="Slot J.C."/>
            <person name="Stielow J.B."/>
            <person name="Sun H."/>
            <person name="Kurtzman C.P."/>
            <person name="Blackwell M."/>
            <person name="Grigoriev I.V."/>
            <person name="Jeffries T.W."/>
        </authorList>
    </citation>
    <scope>NUCLEOTIDE SEQUENCE [LARGE SCALE GENOMIC DNA]</scope>
    <source>
        <strain evidence="2">NRRL Y-2460</strain>
    </source>
</reference>
<dbReference type="Proteomes" id="UP000094236">
    <property type="component" value="Unassembled WGS sequence"/>
</dbReference>
<evidence type="ECO:0008006" key="3">
    <source>
        <dbReference type="Google" id="ProtNLM"/>
    </source>
</evidence>
<dbReference type="InterPro" id="IPR027417">
    <property type="entry name" value="P-loop_NTPase"/>
</dbReference>
<protein>
    <recommendedName>
        <fullName evidence="3">Phosphoribulokinase/uridine kinase domain-containing protein</fullName>
    </recommendedName>
</protein>
<name>A0A1E4TRX4_PACTA</name>
<sequence>MEEGDKIIILIGGGNGSGKKTLSRSIKDKLSKLLDNQVKITEVDLDNSEEYCIDNEPPLKVSNYKFDHLLEDIDLCRGNGDIIIINGIFALYDKNLRARSSIKIFVSCDKDTRLIRLIKREGLCSEGIPVDEKNAKLSEVIQLHLMTRDDIIGKSESDIIIKSGITDDDSNEKMGIELIVDFIIGLTKKENSEKKDDGSKINLRDDIERFYELN</sequence>
<dbReference type="OrthoDB" id="738517at2759"/>